<feature type="region of interest" description="Disordered" evidence="1">
    <location>
        <begin position="1"/>
        <end position="48"/>
    </location>
</feature>
<evidence type="ECO:0000256" key="1">
    <source>
        <dbReference type="SAM" id="MobiDB-lite"/>
    </source>
</evidence>
<protein>
    <submittedName>
        <fullName evidence="2">Uncharacterized protein</fullName>
    </submittedName>
</protein>
<proteinExistence type="predicted"/>
<accession>A0A6G1L2U1</accession>
<keyword evidence="3" id="KW-1185">Reference proteome</keyword>
<dbReference type="Proteomes" id="UP000799436">
    <property type="component" value="Unassembled WGS sequence"/>
</dbReference>
<evidence type="ECO:0000313" key="2">
    <source>
        <dbReference type="EMBL" id="KAF2766748.1"/>
    </source>
</evidence>
<feature type="compositionally biased region" description="Polar residues" evidence="1">
    <location>
        <begin position="30"/>
        <end position="39"/>
    </location>
</feature>
<dbReference type="AlphaFoldDB" id="A0A6G1L2U1"/>
<name>A0A6G1L2U1_9PEZI</name>
<reference evidence="2" key="1">
    <citation type="journal article" date="2020" name="Stud. Mycol.">
        <title>101 Dothideomycetes genomes: a test case for predicting lifestyles and emergence of pathogens.</title>
        <authorList>
            <person name="Haridas S."/>
            <person name="Albert R."/>
            <person name="Binder M."/>
            <person name="Bloem J."/>
            <person name="Labutti K."/>
            <person name="Salamov A."/>
            <person name="Andreopoulos B."/>
            <person name="Baker S."/>
            <person name="Barry K."/>
            <person name="Bills G."/>
            <person name="Bluhm B."/>
            <person name="Cannon C."/>
            <person name="Castanera R."/>
            <person name="Culley D."/>
            <person name="Daum C."/>
            <person name="Ezra D."/>
            <person name="Gonzalez J."/>
            <person name="Henrissat B."/>
            <person name="Kuo A."/>
            <person name="Liang C."/>
            <person name="Lipzen A."/>
            <person name="Lutzoni F."/>
            <person name="Magnuson J."/>
            <person name="Mondo S."/>
            <person name="Nolan M."/>
            <person name="Ohm R."/>
            <person name="Pangilinan J."/>
            <person name="Park H.-J."/>
            <person name="Ramirez L."/>
            <person name="Alfaro M."/>
            <person name="Sun H."/>
            <person name="Tritt A."/>
            <person name="Yoshinaga Y."/>
            <person name="Zwiers L.-H."/>
            <person name="Turgeon B."/>
            <person name="Goodwin S."/>
            <person name="Spatafora J."/>
            <person name="Crous P."/>
            <person name="Grigoriev I."/>
        </authorList>
    </citation>
    <scope>NUCLEOTIDE SEQUENCE</scope>
    <source>
        <strain evidence="2">CBS 116005</strain>
    </source>
</reference>
<gene>
    <name evidence="2" type="ORF">EJ03DRAFT_329769</name>
</gene>
<sequence>MSPTLIMNPSTTMATHATPCPAPTVLEGASKSNTGSPSHCKTRGSPYANCCCGTGGKN</sequence>
<feature type="compositionally biased region" description="Polar residues" evidence="1">
    <location>
        <begin position="1"/>
        <end position="15"/>
    </location>
</feature>
<evidence type="ECO:0000313" key="3">
    <source>
        <dbReference type="Proteomes" id="UP000799436"/>
    </source>
</evidence>
<dbReference type="EMBL" id="ML995866">
    <property type="protein sequence ID" value="KAF2766748.1"/>
    <property type="molecule type" value="Genomic_DNA"/>
</dbReference>
<organism evidence="2 3">
    <name type="scientific">Teratosphaeria nubilosa</name>
    <dbReference type="NCBI Taxonomy" id="161662"/>
    <lineage>
        <taxon>Eukaryota</taxon>
        <taxon>Fungi</taxon>
        <taxon>Dikarya</taxon>
        <taxon>Ascomycota</taxon>
        <taxon>Pezizomycotina</taxon>
        <taxon>Dothideomycetes</taxon>
        <taxon>Dothideomycetidae</taxon>
        <taxon>Mycosphaerellales</taxon>
        <taxon>Teratosphaeriaceae</taxon>
        <taxon>Teratosphaeria</taxon>
    </lineage>
</organism>